<proteinExistence type="predicted"/>
<comment type="caution">
    <text evidence="1">The sequence shown here is derived from an EMBL/GenBank/DDBJ whole genome shotgun (WGS) entry which is preliminary data.</text>
</comment>
<keyword evidence="2" id="KW-1185">Reference proteome</keyword>
<dbReference type="EMBL" id="BJZT01000028">
    <property type="protein sequence ID" value="GEP00246.1"/>
    <property type="molecule type" value="Genomic_DNA"/>
</dbReference>
<evidence type="ECO:0000313" key="2">
    <source>
        <dbReference type="Proteomes" id="UP000321258"/>
    </source>
</evidence>
<gene>
    <name evidence="1" type="ORF">MHA02_26330</name>
</gene>
<accession>A0A512IRE0</accession>
<organism evidence="1 2">
    <name type="scientific">Methylobacterium haplocladii</name>
    <dbReference type="NCBI Taxonomy" id="1176176"/>
    <lineage>
        <taxon>Bacteria</taxon>
        <taxon>Pseudomonadati</taxon>
        <taxon>Pseudomonadota</taxon>
        <taxon>Alphaproteobacteria</taxon>
        <taxon>Hyphomicrobiales</taxon>
        <taxon>Methylobacteriaceae</taxon>
        <taxon>Methylobacterium</taxon>
    </lineage>
</organism>
<dbReference type="AlphaFoldDB" id="A0A512IRE0"/>
<evidence type="ECO:0000313" key="1">
    <source>
        <dbReference type="EMBL" id="GEP00246.1"/>
    </source>
</evidence>
<sequence length="55" mass="6019">MVKVNEIVCADPACPGFETVILVMAPGVRSMARKIAMPLADVTRQDVLRAIRLDH</sequence>
<name>A0A512IRE0_9HYPH</name>
<protein>
    <submittedName>
        <fullName evidence="1">Uncharacterized protein</fullName>
    </submittedName>
</protein>
<dbReference type="Proteomes" id="UP000321258">
    <property type="component" value="Unassembled WGS sequence"/>
</dbReference>
<reference evidence="1 2" key="1">
    <citation type="submission" date="2019-07" db="EMBL/GenBank/DDBJ databases">
        <title>Whole genome shotgun sequence of Methylobacterium haplocladii NBRC 107714.</title>
        <authorList>
            <person name="Hosoyama A."/>
            <person name="Uohara A."/>
            <person name="Ohji S."/>
            <person name="Ichikawa N."/>
        </authorList>
    </citation>
    <scope>NUCLEOTIDE SEQUENCE [LARGE SCALE GENOMIC DNA]</scope>
    <source>
        <strain evidence="1 2">NBRC 107714</strain>
    </source>
</reference>